<keyword evidence="9 11" id="KW-0472">Membrane</keyword>
<reference evidence="13 14" key="1">
    <citation type="submission" date="2022-11" db="EMBL/GenBank/DDBJ databases">
        <title>Comparative genomics analysis of Acidithiobacillus ferriphilus.</title>
        <authorList>
            <person name="Ma L."/>
        </authorList>
    </citation>
    <scope>NUCLEOTIDE SEQUENCE [LARGE SCALE GENOMIC DNA]</scope>
    <source>
        <strain evidence="13 14">DY15</strain>
    </source>
</reference>
<dbReference type="SUPFAM" id="SSF161111">
    <property type="entry name" value="Cation efflux protein transmembrane domain-like"/>
    <property type="match status" value="1"/>
</dbReference>
<accession>A0ABU6FMN0</accession>
<dbReference type="EMBL" id="JAQGFR010000107">
    <property type="protein sequence ID" value="MEB8513289.1"/>
    <property type="molecule type" value="Genomic_DNA"/>
</dbReference>
<keyword evidence="7 11" id="KW-1133">Transmembrane helix</keyword>
<evidence type="ECO:0000259" key="12">
    <source>
        <dbReference type="Pfam" id="PF01545"/>
    </source>
</evidence>
<dbReference type="InterPro" id="IPR026765">
    <property type="entry name" value="Tmem163"/>
</dbReference>
<evidence type="ECO:0000256" key="7">
    <source>
        <dbReference type="ARBA" id="ARBA00022989"/>
    </source>
</evidence>
<dbReference type="Proteomes" id="UP001308776">
    <property type="component" value="Unassembled WGS sequence"/>
</dbReference>
<dbReference type="InterPro" id="IPR027469">
    <property type="entry name" value="Cation_efflux_TMD_sf"/>
</dbReference>
<sequence length="237" mass="25393">MMAENDQAIDLDPDPGCVDACCAQPATSVSLARTALIRQAFRLEWLTVGWMIVEAGMALGSGLAAHSLTLTAFGVDSVIELVSASVLIWRLNVELRHGRQVSESAELVAGKIGGALLFLLAAYIVIGAAWRLWTHQGEAFSIPGLIVALAAMPIMTWLARRKIAVATQLGSRAMRADAVESITCGWLSLVVVVGLLANLVFGAWWVDAVTALAIVWFVIKEAREAWNGEDCCADHSH</sequence>
<dbReference type="RefSeq" id="WP_325801395.1">
    <property type="nucleotide sequence ID" value="NZ_JAQGFR010000107.1"/>
</dbReference>
<evidence type="ECO:0000256" key="4">
    <source>
        <dbReference type="ARBA" id="ARBA00022692"/>
    </source>
</evidence>
<evidence type="ECO:0000256" key="11">
    <source>
        <dbReference type="SAM" id="Phobius"/>
    </source>
</evidence>
<protein>
    <submittedName>
        <fullName evidence="13">Cation transporter</fullName>
    </submittedName>
</protein>
<evidence type="ECO:0000256" key="10">
    <source>
        <dbReference type="ARBA" id="ARBA00023329"/>
    </source>
</evidence>
<evidence type="ECO:0000313" key="13">
    <source>
        <dbReference type="EMBL" id="MEB8513289.1"/>
    </source>
</evidence>
<keyword evidence="10" id="KW-0968">Cytoplasmic vesicle</keyword>
<keyword evidence="5" id="KW-0967">Endosome</keyword>
<keyword evidence="14" id="KW-1185">Reference proteome</keyword>
<evidence type="ECO:0000256" key="3">
    <source>
        <dbReference type="ARBA" id="ARBA00008731"/>
    </source>
</evidence>
<comment type="similarity">
    <text evidence="3">Belongs to the TMEM163 family.</text>
</comment>
<dbReference type="PANTHER" id="PTHR31937">
    <property type="entry name" value="TRANSMEMBRANE PROTEIN 163"/>
    <property type="match status" value="1"/>
</dbReference>
<feature type="transmembrane region" description="Helical" evidence="11">
    <location>
        <begin position="112"/>
        <end position="133"/>
    </location>
</feature>
<feature type="transmembrane region" description="Helical" evidence="11">
    <location>
        <begin position="43"/>
        <end position="64"/>
    </location>
</feature>
<evidence type="ECO:0000256" key="8">
    <source>
        <dbReference type="ARBA" id="ARBA00023018"/>
    </source>
</evidence>
<gene>
    <name evidence="13" type="ORF">OW717_04465</name>
</gene>
<dbReference type="PANTHER" id="PTHR31937:SF2">
    <property type="entry name" value="TRANSMEMBRANE PROTEIN 163"/>
    <property type="match status" value="1"/>
</dbReference>
<keyword evidence="4 11" id="KW-0812">Transmembrane</keyword>
<evidence type="ECO:0000256" key="9">
    <source>
        <dbReference type="ARBA" id="ARBA00023136"/>
    </source>
</evidence>
<dbReference type="Gene3D" id="1.20.1510.10">
    <property type="entry name" value="Cation efflux protein transmembrane domain"/>
    <property type="match status" value="1"/>
</dbReference>
<name>A0ABU6FMN0_9PROT</name>
<comment type="caution">
    <text evidence="13">The sequence shown here is derived from an EMBL/GenBank/DDBJ whole genome shotgun (WGS) entry which is preliminary data.</text>
</comment>
<dbReference type="Pfam" id="PF01545">
    <property type="entry name" value="Cation_efflux"/>
    <property type="match status" value="1"/>
</dbReference>
<evidence type="ECO:0000256" key="2">
    <source>
        <dbReference type="ARBA" id="ARBA00004644"/>
    </source>
</evidence>
<dbReference type="InterPro" id="IPR058533">
    <property type="entry name" value="Cation_efflux_TM"/>
</dbReference>
<feature type="transmembrane region" description="Helical" evidence="11">
    <location>
        <begin position="139"/>
        <end position="158"/>
    </location>
</feature>
<comment type="subcellular location">
    <subcellularLocation>
        <location evidence="2">Cytoplasmic vesicle</location>
        <location evidence="2">Secretory vesicle</location>
        <location evidence="2">Synaptic vesicle membrane</location>
        <topology evidence="2">Multi-pass membrane protein</topology>
    </subcellularLocation>
    <subcellularLocation>
        <location evidence="1">Early endosome membrane</location>
    </subcellularLocation>
</comment>
<evidence type="ECO:0000256" key="5">
    <source>
        <dbReference type="ARBA" id="ARBA00022753"/>
    </source>
</evidence>
<proteinExistence type="inferred from homology"/>
<evidence type="ECO:0000313" key="14">
    <source>
        <dbReference type="Proteomes" id="UP001308776"/>
    </source>
</evidence>
<keyword evidence="8" id="KW-0770">Synapse</keyword>
<organism evidence="13 14">
    <name type="scientific">Acidithiobacillus ferriphilus</name>
    <dbReference type="NCBI Taxonomy" id="1689834"/>
    <lineage>
        <taxon>Bacteria</taxon>
        <taxon>Pseudomonadati</taxon>
        <taxon>Pseudomonadota</taxon>
        <taxon>Acidithiobacillia</taxon>
        <taxon>Acidithiobacillales</taxon>
        <taxon>Acidithiobacillaceae</taxon>
        <taxon>Acidithiobacillus</taxon>
    </lineage>
</organism>
<evidence type="ECO:0000256" key="1">
    <source>
        <dbReference type="ARBA" id="ARBA00004146"/>
    </source>
</evidence>
<evidence type="ECO:0000256" key="6">
    <source>
        <dbReference type="ARBA" id="ARBA00022833"/>
    </source>
</evidence>
<keyword evidence="6" id="KW-0862">Zinc</keyword>
<feature type="transmembrane region" description="Helical" evidence="11">
    <location>
        <begin position="178"/>
        <end position="197"/>
    </location>
</feature>
<feature type="transmembrane region" description="Helical" evidence="11">
    <location>
        <begin position="70"/>
        <end position="91"/>
    </location>
</feature>
<feature type="domain" description="Cation efflux protein transmembrane" evidence="12">
    <location>
        <begin position="55"/>
        <end position="223"/>
    </location>
</feature>